<accession>A0A5N7C8P7</accession>
<feature type="domain" description="Aminotransferase class V" evidence="1">
    <location>
        <begin position="27"/>
        <end position="467"/>
    </location>
</feature>
<protein>
    <submittedName>
        <fullName evidence="3">PLP-dependent transferase</fullName>
    </submittedName>
</protein>
<dbReference type="InterPro" id="IPR015422">
    <property type="entry name" value="PyrdxlP-dep_Trfase_small"/>
</dbReference>
<feature type="domain" description="Molybdenum cofactor sulfurase middle" evidence="2">
    <location>
        <begin position="495"/>
        <end position="574"/>
    </location>
</feature>
<dbReference type="InterPro" id="IPR005303">
    <property type="entry name" value="MOCOS_middle"/>
</dbReference>
<name>A0A5N7C8P7_PETAA</name>
<dbReference type="InterPro" id="IPR000192">
    <property type="entry name" value="Aminotrans_V_dom"/>
</dbReference>
<dbReference type="GO" id="GO:0043545">
    <property type="term" value="P:molybdopterin cofactor metabolic process"/>
    <property type="evidence" value="ECO:0007669"/>
    <property type="project" value="TreeGrafter"/>
</dbReference>
<dbReference type="Gene3D" id="3.40.640.10">
    <property type="entry name" value="Type I PLP-dependent aspartate aminotransferase-like (Major domain)"/>
    <property type="match status" value="1"/>
</dbReference>
<reference evidence="3" key="1">
    <citation type="submission" date="2019-04" db="EMBL/GenBank/DDBJ databases">
        <title>Friends and foes A comparative genomics studyof 23 Aspergillus species from section Flavi.</title>
        <authorList>
            <consortium name="DOE Joint Genome Institute"/>
            <person name="Kjaerbolling I."/>
            <person name="Vesth T."/>
            <person name="Frisvad J.C."/>
            <person name="Nybo J.L."/>
            <person name="Theobald S."/>
            <person name="Kildgaard S."/>
            <person name="Isbrandt T."/>
            <person name="Kuo A."/>
            <person name="Sato A."/>
            <person name="Lyhne E.K."/>
            <person name="Kogle M.E."/>
            <person name="Wiebenga A."/>
            <person name="Kun R.S."/>
            <person name="Lubbers R.J."/>
            <person name="Makela M.R."/>
            <person name="Barry K."/>
            <person name="Chovatia M."/>
            <person name="Clum A."/>
            <person name="Daum C."/>
            <person name="Haridas S."/>
            <person name="He G."/>
            <person name="LaButti K."/>
            <person name="Lipzen A."/>
            <person name="Mondo S."/>
            <person name="Riley R."/>
            <person name="Salamov A."/>
            <person name="Simmons B.A."/>
            <person name="Magnuson J.K."/>
            <person name="Henrissat B."/>
            <person name="Mortensen U.H."/>
            <person name="Larsen T.O."/>
            <person name="Devries R.P."/>
            <person name="Grigoriev I.V."/>
            <person name="Machida M."/>
            <person name="Baker S.E."/>
            <person name="Andersen M.R."/>
        </authorList>
    </citation>
    <scope>NUCLEOTIDE SEQUENCE [LARGE SCALE GENOMIC DNA]</scope>
    <source>
        <strain evidence="3">IBT 14317</strain>
    </source>
</reference>
<evidence type="ECO:0000259" key="1">
    <source>
        <dbReference type="Pfam" id="PF00266"/>
    </source>
</evidence>
<dbReference type="Pfam" id="PF03476">
    <property type="entry name" value="MOSC_N"/>
    <property type="match status" value="1"/>
</dbReference>
<dbReference type="InterPro" id="IPR015421">
    <property type="entry name" value="PyrdxlP-dep_Trfase_major"/>
</dbReference>
<dbReference type="Proteomes" id="UP000326877">
    <property type="component" value="Unassembled WGS sequence"/>
</dbReference>
<proteinExistence type="predicted"/>
<dbReference type="GO" id="GO:0008265">
    <property type="term" value="F:molybdenum cofactor sulfurtransferase activity"/>
    <property type="evidence" value="ECO:0007669"/>
    <property type="project" value="TreeGrafter"/>
</dbReference>
<evidence type="ECO:0000313" key="3">
    <source>
        <dbReference type="EMBL" id="KAE8390520.1"/>
    </source>
</evidence>
<organism evidence="3">
    <name type="scientific">Petromyces alliaceus</name>
    <name type="common">Aspergillus alliaceus</name>
    <dbReference type="NCBI Taxonomy" id="209559"/>
    <lineage>
        <taxon>Eukaryota</taxon>
        <taxon>Fungi</taxon>
        <taxon>Dikarya</taxon>
        <taxon>Ascomycota</taxon>
        <taxon>Pezizomycotina</taxon>
        <taxon>Eurotiomycetes</taxon>
        <taxon>Eurotiomycetidae</taxon>
        <taxon>Eurotiales</taxon>
        <taxon>Aspergillaceae</taxon>
        <taxon>Aspergillus</taxon>
        <taxon>Aspergillus subgen. Circumdati</taxon>
    </lineage>
</organism>
<dbReference type="InterPro" id="IPR015424">
    <property type="entry name" value="PyrdxlP-dep_Trfase"/>
</dbReference>
<dbReference type="PANTHER" id="PTHR14237:SF80">
    <property type="entry name" value="MOLYBDENUM COFACTOR SULFURASE"/>
    <property type="match status" value="1"/>
</dbReference>
<dbReference type="Pfam" id="PF00266">
    <property type="entry name" value="Aminotran_5"/>
    <property type="match status" value="1"/>
</dbReference>
<dbReference type="SUPFAM" id="SSF141673">
    <property type="entry name" value="MOSC N-terminal domain-like"/>
    <property type="match status" value="1"/>
</dbReference>
<dbReference type="EMBL" id="ML735254">
    <property type="protein sequence ID" value="KAE8390520.1"/>
    <property type="molecule type" value="Genomic_DNA"/>
</dbReference>
<gene>
    <name evidence="3" type="ORF">BDV23DRAFT_183429</name>
</gene>
<keyword evidence="3" id="KW-0808">Transferase</keyword>
<dbReference type="OrthoDB" id="10264306at2759"/>
<dbReference type="SUPFAM" id="SSF53383">
    <property type="entry name" value="PLP-dependent transferases"/>
    <property type="match status" value="1"/>
</dbReference>
<sequence length="792" mass="88436">MAGLSYLPDYDVDAIRETEYPMLKEEVYLDHTGATVYPQSSIRAFADELKYNLYGNPHSESRSSSLCTRRIDEIRRQTLDFFHADPEHFDIVFVQNATNAVKLVVQALKDRPMTTTPKKTFMGPRLWVGYHVESHTSIIGIRELADAGSHCFTTEEEVYNWLNSRSAHEDVDRVPSQSSKTFQVGLFSYPGQSNMNGHRLPLDWPGRLRRSRLSAHQKIYSLWDAAALASTSPLDFSDLAESPDFTVVSFYKIFGFPDLGGLIVRKASARVLTERPYFGGGTVEMVVAAGGSWHSKKLGQAHEALEDGTVPFHDIIALGNALTAHRQLYGSQESVSRHTSSLAAICHDFLLSLRHPNGTNVCEVYRDPAARYGPTIAFNLRTDEGNWVGLPELQQAANEHRIHIRTGDVCNPGGIAMALRLEPWELLRNYAAGIRCGCKGIIVDSKPSGIVRASFGAMSTMGDLEAFMGFLKQTYASGPCKSLPEALPSLPSTLHVANILIYPIQGCGAYYVKDKEPWNVTAAGLQWDRQWCLVDLQDRRVLTQKKAPCLVLVHPEIDAKEGTLKVSLHRSLKICPTLQGDITVPIDNSDKCKECFPRNDVGVWDDSRERTITVSVFLSPEIEMFFTAALGVHCTLAKVRDQECLLLPPVIPAKTIPSVTVELDTQMEDDEEINEHIVDPLSVSRPRPLALAETLRANLLLTSEDRHNGQCWHYLRMGKRYTEGSNSDGEHPTKMYHLARMQKLDISAQGRNPHWFETKTPLITVAWEAEASRAVDAGEEMLPIRTQQTVQL</sequence>
<dbReference type="PANTHER" id="PTHR14237">
    <property type="entry name" value="MOLYBDOPTERIN COFACTOR SULFURASE MOSC"/>
    <property type="match status" value="1"/>
</dbReference>
<evidence type="ECO:0000259" key="2">
    <source>
        <dbReference type="Pfam" id="PF03476"/>
    </source>
</evidence>
<dbReference type="AlphaFoldDB" id="A0A5N7C8P7"/>
<dbReference type="Gene3D" id="3.90.1150.10">
    <property type="entry name" value="Aspartate Aminotransferase, domain 1"/>
    <property type="match status" value="1"/>
</dbReference>